<gene>
    <name evidence="2" type="ORF">PIB30_088055</name>
</gene>
<feature type="compositionally biased region" description="Basic and acidic residues" evidence="1">
    <location>
        <begin position="23"/>
        <end position="45"/>
    </location>
</feature>
<sequence length="98" mass="10977">MERTKVVMDAVVAGNSASVAGVSKEREIEVEMEDRRERDATRREEEEGSAGPATPIDYRFSDAIRPSLLMVEASPMETPRWLSMDYEEGEGRSELSPL</sequence>
<accession>A0ABU6QTN2</accession>
<comment type="caution">
    <text evidence="2">The sequence shown here is derived from an EMBL/GenBank/DDBJ whole genome shotgun (WGS) entry which is preliminary data.</text>
</comment>
<name>A0ABU6QTN2_9FABA</name>
<dbReference type="Proteomes" id="UP001341840">
    <property type="component" value="Unassembled WGS sequence"/>
</dbReference>
<evidence type="ECO:0000313" key="3">
    <source>
        <dbReference type="Proteomes" id="UP001341840"/>
    </source>
</evidence>
<dbReference type="EMBL" id="JASCZI010001580">
    <property type="protein sequence ID" value="MED6115207.1"/>
    <property type="molecule type" value="Genomic_DNA"/>
</dbReference>
<evidence type="ECO:0000256" key="1">
    <source>
        <dbReference type="SAM" id="MobiDB-lite"/>
    </source>
</evidence>
<keyword evidence="3" id="KW-1185">Reference proteome</keyword>
<reference evidence="2 3" key="1">
    <citation type="journal article" date="2023" name="Plants (Basel)">
        <title>Bridging the Gap: Combining Genomics and Transcriptomics Approaches to Understand Stylosanthes scabra, an Orphan Legume from the Brazilian Caatinga.</title>
        <authorList>
            <person name="Ferreira-Neto J.R.C."/>
            <person name="da Silva M.D."/>
            <person name="Binneck E."/>
            <person name="de Melo N.F."/>
            <person name="da Silva R.H."/>
            <person name="de Melo A.L.T.M."/>
            <person name="Pandolfi V."/>
            <person name="Bustamante F.O."/>
            <person name="Brasileiro-Vidal A.C."/>
            <person name="Benko-Iseppon A.M."/>
        </authorList>
    </citation>
    <scope>NUCLEOTIDE SEQUENCE [LARGE SCALE GENOMIC DNA]</scope>
    <source>
        <tissue evidence="2">Leaves</tissue>
    </source>
</reference>
<feature type="region of interest" description="Disordered" evidence="1">
    <location>
        <begin position="21"/>
        <end position="58"/>
    </location>
</feature>
<organism evidence="2 3">
    <name type="scientific">Stylosanthes scabra</name>
    <dbReference type="NCBI Taxonomy" id="79078"/>
    <lineage>
        <taxon>Eukaryota</taxon>
        <taxon>Viridiplantae</taxon>
        <taxon>Streptophyta</taxon>
        <taxon>Embryophyta</taxon>
        <taxon>Tracheophyta</taxon>
        <taxon>Spermatophyta</taxon>
        <taxon>Magnoliopsida</taxon>
        <taxon>eudicotyledons</taxon>
        <taxon>Gunneridae</taxon>
        <taxon>Pentapetalae</taxon>
        <taxon>rosids</taxon>
        <taxon>fabids</taxon>
        <taxon>Fabales</taxon>
        <taxon>Fabaceae</taxon>
        <taxon>Papilionoideae</taxon>
        <taxon>50 kb inversion clade</taxon>
        <taxon>dalbergioids sensu lato</taxon>
        <taxon>Dalbergieae</taxon>
        <taxon>Pterocarpus clade</taxon>
        <taxon>Stylosanthes</taxon>
    </lineage>
</organism>
<proteinExistence type="predicted"/>
<protein>
    <submittedName>
        <fullName evidence="2">Uncharacterized protein</fullName>
    </submittedName>
</protein>
<evidence type="ECO:0000313" key="2">
    <source>
        <dbReference type="EMBL" id="MED6115207.1"/>
    </source>
</evidence>